<keyword evidence="2" id="KW-0472">Membrane</keyword>
<dbReference type="PANTHER" id="PTHR37423:SF2">
    <property type="entry name" value="MEMBRANE-BOUND LYTIC MUREIN TRANSGLYCOSYLASE C"/>
    <property type="match status" value="1"/>
</dbReference>
<comment type="caution">
    <text evidence="4">The sequence shown here is derived from an EMBL/GenBank/DDBJ whole genome shotgun (WGS) entry which is preliminary data.</text>
</comment>
<keyword evidence="2" id="KW-1133">Transmembrane helix</keyword>
<reference evidence="4" key="1">
    <citation type="journal article" date="2014" name="Front. Microbiol.">
        <title>High frequency of phylogenetically diverse reductive dehalogenase-homologous genes in deep subseafloor sedimentary metagenomes.</title>
        <authorList>
            <person name="Kawai M."/>
            <person name="Futagami T."/>
            <person name="Toyoda A."/>
            <person name="Takaki Y."/>
            <person name="Nishi S."/>
            <person name="Hori S."/>
            <person name="Arai W."/>
            <person name="Tsubouchi T."/>
            <person name="Morono Y."/>
            <person name="Uchiyama I."/>
            <person name="Ito T."/>
            <person name="Fujiyama A."/>
            <person name="Inagaki F."/>
            <person name="Takami H."/>
        </authorList>
    </citation>
    <scope>NUCLEOTIDE SEQUENCE</scope>
    <source>
        <strain evidence="4">Expedition CK06-06</strain>
    </source>
</reference>
<dbReference type="PROSITE" id="PS00922">
    <property type="entry name" value="TRANSGLYCOSYLASE"/>
    <property type="match status" value="1"/>
</dbReference>
<keyword evidence="2" id="KW-0812">Transmembrane</keyword>
<keyword evidence="1" id="KW-0175">Coiled coil</keyword>
<dbReference type="SUPFAM" id="SSF53955">
    <property type="entry name" value="Lysozyme-like"/>
    <property type="match status" value="1"/>
</dbReference>
<dbReference type="Pfam" id="PF01464">
    <property type="entry name" value="SLT"/>
    <property type="match status" value="1"/>
</dbReference>
<feature type="transmembrane region" description="Helical" evidence="2">
    <location>
        <begin position="21"/>
        <end position="43"/>
    </location>
</feature>
<dbReference type="CDD" id="cd16896">
    <property type="entry name" value="LT_Slt70-like"/>
    <property type="match status" value="1"/>
</dbReference>
<feature type="domain" description="Transglycosylase SLT" evidence="3">
    <location>
        <begin position="142"/>
        <end position="256"/>
    </location>
</feature>
<dbReference type="EMBL" id="BART01000070">
    <property type="protein sequence ID" value="GAG63334.1"/>
    <property type="molecule type" value="Genomic_DNA"/>
</dbReference>
<evidence type="ECO:0000256" key="2">
    <source>
        <dbReference type="SAM" id="Phobius"/>
    </source>
</evidence>
<evidence type="ECO:0000259" key="3">
    <source>
        <dbReference type="Pfam" id="PF01464"/>
    </source>
</evidence>
<organism evidence="4">
    <name type="scientific">marine sediment metagenome</name>
    <dbReference type="NCBI Taxonomy" id="412755"/>
    <lineage>
        <taxon>unclassified sequences</taxon>
        <taxon>metagenomes</taxon>
        <taxon>ecological metagenomes</taxon>
    </lineage>
</organism>
<dbReference type="PANTHER" id="PTHR37423">
    <property type="entry name" value="SOLUBLE LYTIC MUREIN TRANSGLYCOSYLASE-RELATED"/>
    <property type="match status" value="1"/>
</dbReference>
<name>X0Z2Y6_9ZZZZ</name>
<dbReference type="Gene3D" id="1.10.530.10">
    <property type="match status" value="1"/>
</dbReference>
<proteinExistence type="predicted"/>
<gene>
    <name evidence="4" type="ORF">S01H4_00502</name>
</gene>
<dbReference type="InterPro" id="IPR008258">
    <property type="entry name" value="Transglycosylase_SLT_dom_1"/>
</dbReference>
<dbReference type="AlphaFoldDB" id="X0Z2Y6"/>
<dbReference type="GO" id="GO:0008933">
    <property type="term" value="F:peptidoglycan lytic transglycosylase activity"/>
    <property type="evidence" value="ECO:0007669"/>
    <property type="project" value="InterPro"/>
</dbReference>
<dbReference type="InterPro" id="IPR000189">
    <property type="entry name" value="Transglyc_AS"/>
</dbReference>
<evidence type="ECO:0000313" key="4">
    <source>
        <dbReference type="EMBL" id="GAG63334.1"/>
    </source>
</evidence>
<evidence type="ECO:0000256" key="1">
    <source>
        <dbReference type="SAM" id="Coils"/>
    </source>
</evidence>
<dbReference type="GO" id="GO:0000270">
    <property type="term" value="P:peptidoglycan metabolic process"/>
    <property type="evidence" value="ECO:0007669"/>
    <property type="project" value="InterPro"/>
</dbReference>
<dbReference type="InterPro" id="IPR023346">
    <property type="entry name" value="Lysozyme-like_dom_sf"/>
</dbReference>
<feature type="coiled-coil region" evidence="1">
    <location>
        <begin position="58"/>
        <end position="85"/>
    </location>
</feature>
<accession>X0Z2Y6</accession>
<sequence>MPNGKTKGEKTVMLNSFKENINKNLGLIFIIFMCIIIILFITLQINMNNLSTQTEKYVENINLNNEKIVSRVEDLSNEVKKYSQVKISRDQFTEIYMQLQELTGMISNEVKREFYITKAVGIISKNNSTIDSKSIYEISKTIYEEAVRYNFNPLLITAIIKIESNFDPEAVSDSYAYGLFQVRRFIAPELAENIGIKWEGAEKTLFDPIKNIKIGVYYLSVLNRNFDDLKTAIIAYNQGPYNIQERLTNNQELPDNYVNKVLDYYANLRGFSLEEVQNEIKATD</sequence>
<dbReference type="GO" id="GO:0016020">
    <property type="term" value="C:membrane"/>
    <property type="evidence" value="ECO:0007669"/>
    <property type="project" value="InterPro"/>
</dbReference>
<protein>
    <recommendedName>
        <fullName evidence="3">Transglycosylase SLT domain-containing protein</fullName>
    </recommendedName>
</protein>